<feature type="region of interest" description="Disordered" evidence="1">
    <location>
        <begin position="203"/>
        <end position="246"/>
    </location>
</feature>
<protein>
    <submittedName>
        <fullName evidence="2">Uncharacterized protein</fullName>
    </submittedName>
</protein>
<dbReference type="Proteomes" id="UP001209570">
    <property type="component" value="Unassembled WGS sequence"/>
</dbReference>
<sequence length="246" mass="27573">MLGVARAHLAAWLKYMLEHTLRDPVSYTVLEDSIEYADHLVGRLKTRLQEGLINPAYQERLYELVLASVVTDYHTGKRWRGPIPGAASYLKLLAQAGSREGTGVAIKPEFEDYGAAGPAGYAPITLEHIALRRWIQPKLHEIVLVDLTERYARALDSNVAVLKALFASTVCFSRRVAVGSAAFPDYRRMRTKSPVYFLAESHGHTSTVPSHGDAERSADKNFEHLDGGMEEDMVEEDEEMEEEQEE</sequence>
<dbReference type="AlphaFoldDB" id="A0AAD5LN22"/>
<evidence type="ECO:0000313" key="2">
    <source>
        <dbReference type="EMBL" id="KAJ0404353.1"/>
    </source>
</evidence>
<keyword evidence="3" id="KW-1185">Reference proteome</keyword>
<evidence type="ECO:0000313" key="3">
    <source>
        <dbReference type="Proteomes" id="UP001209570"/>
    </source>
</evidence>
<dbReference type="EMBL" id="JAKCXM010000064">
    <property type="protein sequence ID" value="KAJ0404353.1"/>
    <property type="molecule type" value="Genomic_DNA"/>
</dbReference>
<reference evidence="2" key="1">
    <citation type="submission" date="2021-12" db="EMBL/GenBank/DDBJ databases">
        <title>Prjna785345.</title>
        <authorList>
            <person name="Rujirawat T."/>
            <person name="Krajaejun T."/>
        </authorList>
    </citation>
    <scope>NUCLEOTIDE SEQUENCE</scope>
    <source>
        <strain evidence="2">Pi057C3</strain>
    </source>
</reference>
<proteinExistence type="predicted"/>
<feature type="compositionally biased region" description="Basic and acidic residues" evidence="1">
    <location>
        <begin position="212"/>
        <end position="227"/>
    </location>
</feature>
<comment type="caution">
    <text evidence="2">The sequence shown here is derived from an EMBL/GenBank/DDBJ whole genome shotgun (WGS) entry which is preliminary data.</text>
</comment>
<accession>A0AAD5LN22</accession>
<gene>
    <name evidence="2" type="ORF">P43SY_001473</name>
</gene>
<organism evidence="2 3">
    <name type="scientific">Pythium insidiosum</name>
    <name type="common">Pythiosis disease agent</name>
    <dbReference type="NCBI Taxonomy" id="114742"/>
    <lineage>
        <taxon>Eukaryota</taxon>
        <taxon>Sar</taxon>
        <taxon>Stramenopiles</taxon>
        <taxon>Oomycota</taxon>
        <taxon>Peronosporomycetes</taxon>
        <taxon>Pythiales</taxon>
        <taxon>Pythiaceae</taxon>
        <taxon>Pythium</taxon>
    </lineage>
</organism>
<evidence type="ECO:0000256" key="1">
    <source>
        <dbReference type="SAM" id="MobiDB-lite"/>
    </source>
</evidence>
<feature type="compositionally biased region" description="Acidic residues" evidence="1">
    <location>
        <begin position="228"/>
        <end position="246"/>
    </location>
</feature>
<name>A0AAD5LN22_PYTIN</name>